<dbReference type="HOGENOM" id="CLU_2530498_0_0_1"/>
<keyword evidence="2" id="KW-1185">Reference proteome</keyword>
<sequence length="84" mass="9505">MQMGMWMRQEDAEIYEVSQQFGALAEMAEKPSVKVITTAMVDSWCKSIQEEKSIRPLRLLIQASDLLAIMVMAMMTLPQSFASC</sequence>
<organism evidence="1 2">
    <name type="scientific">Amborella trichopoda</name>
    <dbReference type="NCBI Taxonomy" id="13333"/>
    <lineage>
        <taxon>Eukaryota</taxon>
        <taxon>Viridiplantae</taxon>
        <taxon>Streptophyta</taxon>
        <taxon>Embryophyta</taxon>
        <taxon>Tracheophyta</taxon>
        <taxon>Spermatophyta</taxon>
        <taxon>Magnoliopsida</taxon>
        <taxon>Amborellales</taxon>
        <taxon>Amborellaceae</taxon>
        <taxon>Amborella</taxon>
    </lineage>
</organism>
<dbReference type="Proteomes" id="UP000017836">
    <property type="component" value="Unassembled WGS sequence"/>
</dbReference>
<evidence type="ECO:0000313" key="1">
    <source>
        <dbReference type="EMBL" id="ERN19692.1"/>
    </source>
</evidence>
<name>U5DE43_AMBTC</name>
<evidence type="ECO:0000313" key="2">
    <source>
        <dbReference type="Proteomes" id="UP000017836"/>
    </source>
</evidence>
<dbReference type="Gramene" id="ERN19692">
    <property type="protein sequence ID" value="ERN19692"/>
    <property type="gene ID" value="AMTR_s00062p00188910"/>
</dbReference>
<gene>
    <name evidence="1" type="ORF">AMTR_s00062p00188910</name>
</gene>
<dbReference type="AlphaFoldDB" id="U5DE43"/>
<dbReference type="EMBL" id="KI392068">
    <property type="protein sequence ID" value="ERN19692.1"/>
    <property type="molecule type" value="Genomic_DNA"/>
</dbReference>
<accession>U5DE43</accession>
<protein>
    <submittedName>
        <fullName evidence="1">Uncharacterized protein</fullName>
    </submittedName>
</protein>
<reference evidence="2" key="1">
    <citation type="journal article" date="2013" name="Science">
        <title>The Amborella genome and the evolution of flowering plants.</title>
        <authorList>
            <consortium name="Amborella Genome Project"/>
        </authorList>
    </citation>
    <scope>NUCLEOTIDE SEQUENCE [LARGE SCALE GENOMIC DNA]</scope>
</reference>
<proteinExistence type="predicted"/>